<protein>
    <recommendedName>
        <fullName evidence="4">F-box domain-containing protein</fullName>
    </recommendedName>
</protein>
<evidence type="ECO:0000313" key="2">
    <source>
        <dbReference type="EMBL" id="KAF7761915.1"/>
    </source>
</evidence>
<dbReference type="Proteomes" id="UP000629468">
    <property type="component" value="Unassembled WGS sequence"/>
</dbReference>
<feature type="region of interest" description="Disordered" evidence="1">
    <location>
        <begin position="170"/>
        <end position="212"/>
    </location>
</feature>
<proteinExistence type="predicted"/>
<comment type="caution">
    <text evidence="2">The sequence shown here is derived from an EMBL/GenBank/DDBJ whole genome shotgun (WGS) entry which is preliminary data.</text>
</comment>
<name>A0A8H7C4H9_AGABI</name>
<sequence>MLPLTLPDPPTHETLHSAQTHLQATLDATHALEEQIRDRERSLAQLIHDAQTTITRLSDEKKFLDAEAARTRAYLSPVRRLPAELLREIFLWNFEEHAACAWVLSAVSSSWRRLAIRTPRLWSKIRLITTPTSSPELIRLWLERSGHTVPLDIEIYLRVPDQCLNTTAGLHNANQRRRRRSSGNLNMGPSSWSGTAAPAPPHMTSPNSPLPHLAGNAAVTGSMLVSGPPLISQDSGVSSTTVNRPSIHWAHIAIYYLVEQMPRWERFIFRYDKAFKSMTALASIAGEAPLLREFEISSSESTCAASDWAWLPNTQSPFSLPSLTSLTLQLVPFKWSSPLFSSHLLRHLNLRAPINPALPLDRVRYIVSQCTENLESLSLYFTGVLSNVLPLTPLRLDGVRTLRVGGHWLMSQLVDCLVLPQLRSLSLLVDPREPSEDVISGLLTRSAAVLGSASANSVYGSGHVPVIPLEELSLGFDTPPWNTTPASGSISSLTQIPTQLPHTHTHPHPHPHPHSTFIPYYLPSPLGLITSTTSWRTLLSQLPYLRVLKVGGMQIESLLISLGTFDDDTTGNNHNNGSGGNGAGGGGNSGWLVPRLEVLKMRVGCNGPGQGVFSSDVVSRLVVVVEARNPEAGSHPHFLPPAAPPPHPIPSGSNSTPFVNGWHHWGPGAGAATMGGGNNHGWGSSVTTTTGGGNSSNLTSNMAASAGSAGVKRLKCLEVQDCELGVDIENWLGRRVERVVFVDPLFTACDRTARRRRFF</sequence>
<organism evidence="2 3">
    <name type="scientific">Agaricus bisporus var. burnettii</name>
    <dbReference type="NCBI Taxonomy" id="192524"/>
    <lineage>
        <taxon>Eukaryota</taxon>
        <taxon>Fungi</taxon>
        <taxon>Dikarya</taxon>
        <taxon>Basidiomycota</taxon>
        <taxon>Agaricomycotina</taxon>
        <taxon>Agaricomycetes</taxon>
        <taxon>Agaricomycetidae</taxon>
        <taxon>Agaricales</taxon>
        <taxon>Agaricineae</taxon>
        <taxon>Agaricaceae</taxon>
        <taxon>Agaricus</taxon>
    </lineage>
</organism>
<evidence type="ECO:0000313" key="3">
    <source>
        <dbReference type="Proteomes" id="UP000629468"/>
    </source>
</evidence>
<dbReference type="EMBL" id="JABXXO010000013">
    <property type="protein sequence ID" value="KAF7761915.1"/>
    <property type="molecule type" value="Genomic_DNA"/>
</dbReference>
<evidence type="ECO:0000256" key="1">
    <source>
        <dbReference type="SAM" id="MobiDB-lite"/>
    </source>
</evidence>
<evidence type="ECO:0008006" key="4">
    <source>
        <dbReference type="Google" id="ProtNLM"/>
    </source>
</evidence>
<gene>
    <name evidence="2" type="ORF">Agabi119p4_9907</name>
</gene>
<reference evidence="2 3" key="1">
    <citation type="journal article" name="Sci. Rep.">
        <title>Telomere-to-telomere assembled and centromere annotated genomes of the two main subspecies of the button mushroom Agaricus bisporus reveal especially polymorphic chromosome ends.</title>
        <authorList>
            <person name="Sonnenberg A.S.M."/>
            <person name="Sedaghat-Telgerd N."/>
            <person name="Lavrijssen B."/>
            <person name="Ohm R.A."/>
            <person name="Hendrickx P.M."/>
            <person name="Scholtmeijer K."/>
            <person name="Baars J.J.P."/>
            <person name="van Peer A."/>
        </authorList>
    </citation>
    <scope>NUCLEOTIDE SEQUENCE [LARGE SCALE GENOMIC DNA]</scope>
    <source>
        <strain evidence="2 3">H119_p4</strain>
    </source>
</reference>
<feature type="compositionally biased region" description="Polar residues" evidence="1">
    <location>
        <begin position="182"/>
        <end position="194"/>
    </location>
</feature>
<dbReference type="SUPFAM" id="SSF52047">
    <property type="entry name" value="RNI-like"/>
    <property type="match status" value="1"/>
</dbReference>
<dbReference type="AlphaFoldDB" id="A0A8H7C4H9"/>
<accession>A0A8H7C4H9</accession>